<keyword evidence="1" id="KW-0812">Transmembrane</keyword>
<accession>A0A8X6T444</accession>
<sequence length="149" mass="17261">MVKSVRSLYYCTDESEPVSPVSLEQASGKWTVTIATQRRSKLRWETVSNRTASQQSPSMLQTSQKEAWEYFTDSDHTPGMLHLQSPSPLKLLKSFITVFQAVIMDICCTAFFCSFLLMIMFRFLIFTLLKKFVFDMFFTDFNEDDAKTD</sequence>
<feature type="transmembrane region" description="Helical" evidence="1">
    <location>
        <begin position="95"/>
        <end position="121"/>
    </location>
</feature>
<reference evidence="2" key="1">
    <citation type="submission" date="2020-08" db="EMBL/GenBank/DDBJ databases">
        <title>Multicomponent nature underlies the extraordinary mechanical properties of spider dragline silk.</title>
        <authorList>
            <person name="Kono N."/>
            <person name="Nakamura H."/>
            <person name="Mori M."/>
            <person name="Yoshida Y."/>
            <person name="Ohtoshi R."/>
            <person name="Malay A.D."/>
            <person name="Moran D.A.P."/>
            <person name="Tomita M."/>
            <person name="Numata K."/>
            <person name="Arakawa K."/>
        </authorList>
    </citation>
    <scope>NUCLEOTIDE SEQUENCE</scope>
</reference>
<dbReference type="OrthoDB" id="10595959at2759"/>
<gene>
    <name evidence="2" type="ORF">NPIL_684661</name>
</gene>
<comment type="caution">
    <text evidence="2">The sequence shown here is derived from an EMBL/GenBank/DDBJ whole genome shotgun (WGS) entry which is preliminary data.</text>
</comment>
<keyword evidence="1" id="KW-1133">Transmembrane helix</keyword>
<evidence type="ECO:0000313" key="2">
    <source>
        <dbReference type="EMBL" id="GFS75601.1"/>
    </source>
</evidence>
<keyword evidence="1" id="KW-0472">Membrane</keyword>
<dbReference type="EMBL" id="BMAW01096635">
    <property type="protein sequence ID" value="GFS75601.1"/>
    <property type="molecule type" value="Genomic_DNA"/>
</dbReference>
<evidence type="ECO:0000313" key="3">
    <source>
        <dbReference type="Proteomes" id="UP000887013"/>
    </source>
</evidence>
<name>A0A8X6T444_NEPPI</name>
<protein>
    <submittedName>
        <fullName evidence="2">Uncharacterized protein</fullName>
    </submittedName>
</protein>
<proteinExistence type="predicted"/>
<dbReference type="AlphaFoldDB" id="A0A8X6T444"/>
<organism evidence="2 3">
    <name type="scientific">Nephila pilipes</name>
    <name type="common">Giant wood spider</name>
    <name type="synonym">Nephila maculata</name>
    <dbReference type="NCBI Taxonomy" id="299642"/>
    <lineage>
        <taxon>Eukaryota</taxon>
        <taxon>Metazoa</taxon>
        <taxon>Ecdysozoa</taxon>
        <taxon>Arthropoda</taxon>
        <taxon>Chelicerata</taxon>
        <taxon>Arachnida</taxon>
        <taxon>Araneae</taxon>
        <taxon>Araneomorphae</taxon>
        <taxon>Entelegynae</taxon>
        <taxon>Araneoidea</taxon>
        <taxon>Nephilidae</taxon>
        <taxon>Nephila</taxon>
    </lineage>
</organism>
<dbReference type="Proteomes" id="UP000887013">
    <property type="component" value="Unassembled WGS sequence"/>
</dbReference>
<keyword evidence="3" id="KW-1185">Reference proteome</keyword>
<evidence type="ECO:0000256" key="1">
    <source>
        <dbReference type="SAM" id="Phobius"/>
    </source>
</evidence>